<evidence type="ECO:0000313" key="2">
    <source>
        <dbReference type="EMBL" id="CAF4277752.1"/>
    </source>
</evidence>
<accession>A0A820GDE3</accession>
<name>A0A820GDE3_9BILA</name>
<reference evidence="2" key="1">
    <citation type="submission" date="2021-02" db="EMBL/GenBank/DDBJ databases">
        <authorList>
            <person name="Nowell W R."/>
        </authorList>
    </citation>
    <scope>NUCLEOTIDE SEQUENCE</scope>
</reference>
<keyword evidence="1" id="KW-1133">Transmembrane helix</keyword>
<protein>
    <submittedName>
        <fullName evidence="2">Uncharacterized protein</fullName>
    </submittedName>
</protein>
<sequence length="138" mass="15654">MAVPLAQMTISMAQLIISMAQMIISMTQLTIFIEHIIGRSTEWEWEGTRGIVPSNDNAVSAIPSGLKCETRQGFRSPQRWNFRLMLIRSFRYGVLAQDRDGVLDCFQLFQLWKSEQSSYSAMLNISEPVPSIPEIGQI</sequence>
<dbReference type="AlphaFoldDB" id="A0A820GDE3"/>
<organism evidence="2 3">
    <name type="scientific">Rotaria socialis</name>
    <dbReference type="NCBI Taxonomy" id="392032"/>
    <lineage>
        <taxon>Eukaryota</taxon>
        <taxon>Metazoa</taxon>
        <taxon>Spiralia</taxon>
        <taxon>Gnathifera</taxon>
        <taxon>Rotifera</taxon>
        <taxon>Eurotatoria</taxon>
        <taxon>Bdelloidea</taxon>
        <taxon>Philodinida</taxon>
        <taxon>Philodinidae</taxon>
        <taxon>Rotaria</taxon>
    </lineage>
</organism>
<comment type="caution">
    <text evidence="2">The sequence shown here is derived from an EMBL/GenBank/DDBJ whole genome shotgun (WGS) entry which is preliminary data.</text>
</comment>
<evidence type="ECO:0000256" key="1">
    <source>
        <dbReference type="SAM" id="Phobius"/>
    </source>
</evidence>
<feature type="transmembrane region" description="Helical" evidence="1">
    <location>
        <begin position="12"/>
        <end position="33"/>
    </location>
</feature>
<keyword evidence="3" id="KW-1185">Reference proteome</keyword>
<keyword evidence="1" id="KW-0472">Membrane</keyword>
<dbReference type="Proteomes" id="UP000663873">
    <property type="component" value="Unassembled WGS sequence"/>
</dbReference>
<proteinExistence type="predicted"/>
<keyword evidence="1" id="KW-0812">Transmembrane</keyword>
<dbReference type="EMBL" id="CAJOBP010001357">
    <property type="protein sequence ID" value="CAF4277752.1"/>
    <property type="molecule type" value="Genomic_DNA"/>
</dbReference>
<gene>
    <name evidence="2" type="ORF">UJA718_LOCUS11184</name>
</gene>
<evidence type="ECO:0000313" key="3">
    <source>
        <dbReference type="Proteomes" id="UP000663873"/>
    </source>
</evidence>